<reference evidence="3" key="1">
    <citation type="journal article" date="2019" name="Int. J. Syst. Evol. Microbiol.">
        <title>The Global Catalogue of Microorganisms (GCM) 10K type strain sequencing project: providing services to taxonomists for standard genome sequencing and annotation.</title>
        <authorList>
            <consortium name="The Broad Institute Genomics Platform"/>
            <consortium name="The Broad Institute Genome Sequencing Center for Infectious Disease"/>
            <person name="Wu L."/>
            <person name="Ma J."/>
        </authorList>
    </citation>
    <scope>NUCLEOTIDE SEQUENCE [LARGE SCALE GENOMIC DNA]</scope>
    <source>
        <strain evidence="3">JCM 16904</strain>
    </source>
</reference>
<comment type="caution">
    <text evidence="2">The sequence shown here is derived from an EMBL/GenBank/DDBJ whole genome shotgun (WGS) entry which is preliminary data.</text>
</comment>
<dbReference type="Proteomes" id="UP001500902">
    <property type="component" value="Unassembled WGS sequence"/>
</dbReference>
<feature type="region of interest" description="Disordered" evidence="1">
    <location>
        <begin position="1"/>
        <end position="66"/>
    </location>
</feature>
<feature type="compositionally biased region" description="Basic residues" evidence="1">
    <location>
        <begin position="8"/>
        <end position="18"/>
    </location>
</feature>
<evidence type="ECO:0000256" key="1">
    <source>
        <dbReference type="SAM" id="MobiDB-lite"/>
    </source>
</evidence>
<gene>
    <name evidence="2" type="ORF">GCM10022224_082530</name>
</gene>
<name>A0ABP7DHM4_9ACTN</name>
<proteinExistence type="predicted"/>
<feature type="compositionally biased region" description="Basic and acidic residues" evidence="1">
    <location>
        <begin position="56"/>
        <end position="66"/>
    </location>
</feature>
<organism evidence="2 3">
    <name type="scientific">Nonomuraea antimicrobica</name>
    <dbReference type="NCBI Taxonomy" id="561173"/>
    <lineage>
        <taxon>Bacteria</taxon>
        <taxon>Bacillati</taxon>
        <taxon>Actinomycetota</taxon>
        <taxon>Actinomycetes</taxon>
        <taxon>Streptosporangiales</taxon>
        <taxon>Streptosporangiaceae</taxon>
        <taxon>Nonomuraea</taxon>
    </lineage>
</organism>
<accession>A0ABP7DHM4</accession>
<sequence>MVSLQVRPHGRHVKRPRHAERAWERSAPLGELQTAQGRMQRCTAAREPSSQVGDHLTLDPHQAEQL</sequence>
<evidence type="ECO:0000313" key="3">
    <source>
        <dbReference type="Proteomes" id="UP001500902"/>
    </source>
</evidence>
<dbReference type="EMBL" id="BAAAZP010000180">
    <property type="protein sequence ID" value="GAA3704497.1"/>
    <property type="molecule type" value="Genomic_DNA"/>
</dbReference>
<protein>
    <submittedName>
        <fullName evidence="2">Uncharacterized protein</fullName>
    </submittedName>
</protein>
<evidence type="ECO:0000313" key="2">
    <source>
        <dbReference type="EMBL" id="GAA3704497.1"/>
    </source>
</evidence>
<keyword evidence="3" id="KW-1185">Reference proteome</keyword>